<dbReference type="FunFam" id="1.10.760.10:FF:000026">
    <property type="entry name" value="Cytochrome C, membrane-bound"/>
    <property type="match status" value="1"/>
</dbReference>
<dbReference type="Pfam" id="PF00034">
    <property type="entry name" value="Cytochrom_C"/>
    <property type="match status" value="1"/>
</dbReference>
<evidence type="ECO:0000256" key="4">
    <source>
        <dbReference type="ARBA" id="ARBA00022617"/>
    </source>
</evidence>
<keyword evidence="8" id="KW-1133">Transmembrane helix</keyword>
<gene>
    <name evidence="13" type="ORF">SAMN04487991_3171</name>
</gene>
<keyword evidence="2" id="KW-0813">Transport</keyword>
<evidence type="ECO:0000256" key="11">
    <source>
        <dbReference type="PROSITE-ProRule" id="PRU00433"/>
    </source>
</evidence>
<evidence type="ECO:0000256" key="8">
    <source>
        <dbReference type="ARBA" id="ARBA00022989"/>
    </source>
</evidence>
<keyword evidence="7" id="KW-0249">Electron transport</keyword>
<accession>A0A1I3URC2</accession>
<sequence>MFDTMTVTKVVGGLCGTFLIFLFGNWAADSIYAMDATGHDGEHAQAYVIATGDEDAVEEEVVEVSFDDLLASADVAKGEKVFSKCKACHKVDGSNGTGPHLDGVFGRAVGAVGDFGYSDAVASHGGTWDAATLNAYLENPKDAIPGNKMSFAGLKKIEDRANIVAYLQSISG</sequence>
<dbReference type="GO" id="GO:0046872">
    <property type="term" value="F:metal ion binding"/>
    <property type="evidence" value="ECO:0007669"/>
    <property type="project" value="UniProtKB-KW"/>
</dbReference>
<evidence type="ECO:0000313" key="14">
    <source>
        <dbReference type="Proteomes" id="UP000199630"/>
    </source>
</evidence>
<evidence type="ECO:0000256" key="2">
    <source>
        <dbReference type="ARBA" id="ARBA00022448"/>
    </source>
</evidence>
<keyword evidence="3" id="KW-1003">Cell membrane</keyword>
<dbReference type="PROSITE" id="PS51007">
    <property type="entry name" value="CYTC"/>
    <property type="match status" value="1"/>
</dbReference>
<dbReference type="SUPFAM" id="SSF46626">
    <property type="entry name" value="Cytochrome c"/>
    <property type="match status" value="1"/>
</dbReference>
<dbReference type="InterPro" id="IPR036909">
    <property type="entry name" value="Cyt_c-like_dom_sf"/>
</dbReference>
<evidence type="ECO:0000256" key="7">
    <source>
        <dbReference type="ARBA" id="ARBA00022982"/>
    </source>
</evidence>
<dbReference type="OrthoDB" id="9779283at2"/>
<dbReference type="AlphaFoldDB" id="A0A1I3URC2"/>
<dbReference type="Proteomes" id="UP000199630">
    <property type="component" value="Unassembled WGS sequence"/>
</dbReference>
<feature type="domain" description="Cytochrome c" evidence="12">
    <location>
        <begin position="73"/>
        <end position="171"/>
    </location>
</feature>
<evidence type="ECO:0000256" key="10">
    <source>
        <dbReference type="ARBA" id="ARBA00023136"/>
    </source>
</evidence>
<proteinExistence type="predicted"/>
<dbReference type="EMBL" id="FORH01000006">
    <property type="protein sequence ID" value="SFJ85510.1"/>
    <property type="molecule type" value="Genomic_DNA"/>
</dbReference>
<dbReference type="GO" id="GO:0005886">
    <property type="term" value="C:plasma membrane"/>
    <property type="evidence" value="ECO:0007669"/>
    <property type="project" value="UniProtKB-SubCell"/>
</dbReference>
<evidence type="ECO:0000256" key="9">
    <source>
        <dbReference type="ARBA" id="ARBA00023004"/>
    </source>
</evidence>
<keyword evidence="6 11" id="KW-0479">Metal-binding</keyword>
<keyword evidence="14" id="KW-1185">Reference proteome</keyword>
<keyword evidence="10" id="KW-0472">Membrane</keyword>
<keyword evidence="5" id="KW-0812">Transmembrane</keyword>
<organism evidence="13 14">
    <name type="scientific">Celeribacter neptunius</name>
    <dbReference type="NCBI Taxonomy" id="588602"/>
    <lineage>
        <taxon>Bacteria</taxon>
        <taxon>Pseudomonadati</taxon>
        <taxon>Pseudomonadota</taxon>
        <taxon>Alphaproteobacteria</taxon>
        <taxon>Rhodobacterales</taxon>
        <taxon>Roseobacteraceae</taxon>
        <taxon>Celeribacter</taxon>
    </lineage>
</organism>
<dbReference type="STRING" id="588602.SAMN04487991_3171"/>
<dbReference type="Gene3D" id="1.10.760.10">
    <property type="entry name" value="Cytochrome c-like domain"/>
    <property type="match status" value="1"/>
</dbReference>
<evidence type="ECO:0000256" key="6">
    <source>
        <dbReference type="ARBA" id="ARBA00022723"/>
    </source>
</evidence>
<evidence type="ECO:0000259" key="12">
    <source>
        <dbReference type="PROSITE" id="PS51007"/>
    </source>
</evidence>
<protein>
    <submittedName>
        <fullName evidence="13">Cytochrome c</fullName>
    </submittedName>
</protein>
<dbReference type="RefSeq" id="WP_090061674.1">
    <property type="nucleotide sequence ID" value="NZ_FORH01000006.1"/>
</dbReference>
<dbReference type="InterPro" id="IPR002327">
    <property type="entry name" value="Cyt_c_1A/1B"/>
</dbReference>
<reference evidence="14" key="1">
    <citation type="submission" date="2016-10" db="EMBL/GenBank/DDBJ databases">
        <authorList>
            <person name="Varghese N."/>
            <person name="Submissions S."/>
        </authorList>
    </citation>
    <scope>NUCLEOTIDE SEQUENCE [LARGE SCALE GENOMIC DNA]</scope>
    <source>
        <strain evidence="14">DSM 26471</strain>
    </source>
</reference>
<evidence type="ECO:0000313" key="13">
    <source>
        <dbReference type="EMBL" id="SFJ85510.1"/>
    </source>
</evidence>
<evidence type="ECO:0000256" key="3">
    <source>
        <dbReference type="ARBA" id="ARBA00022475"/>
    </source>
</evidence>
<dbReference type="PRINTS" id="PR00604">
    <property type="entry name" value="CYTCHRMECIAB"/>
</dbReference>
<comment type="subcellular location">
    <subcellularLocation>
        <location evidence="1">Cell membrane</location>
        <topology evidence="1">Single-pass membrane protein</topology>
    </subcellularLocation>
</comment>
<dbReference type="GO" id="GO:0009055">
    <property type="term" value="F:electron transfer activity"/>
    <property type="evidence" value="ECO:0007669"/>
    <property type="project" value="InterPro"/>
</dbReference>
<dbReference type="InterPro" id="IPR009056">
    <property type="entry name" value="Cyt_c-like_dom"/>
</dbReference>
<evidence type="ECO:0000256" key="1">
    <source>
        <dbReference type="ARBA" id="ARBA00004162"/>
    </source>
</evidence>
<name>A0A1I3URC2_9RHOB</name>
<keyword evidence="4 11" id="KW-0349">Heme</keyword>
<dbReference type="PANTHER" id="PTHR11961">
    <property type="entry name" value="CYTOCHROME C"/>
    <property type="match status" value="1"/>
</dbReference>
<keyword evidence="9 11" id="KW-0408">Iron</keyword>
<dbReference type="GO" id="GO:0020037">
    <property type="term" value="F:heme binding"/>
    <property type="evidence" value="ECO:0007669"/>
    <property type="project" value="InterPro"/>
</dbReference>
<evidence type="ECO:0000256" key="5">
    <source>
        <dbReference type="ARBA" id="ARBA00022692"/>
    </source>
</evidence>